<dbReference type="PANTHER" id="PTHR22789:SF0">
    <property type="entry name" value="3-OXO-TETRONATE 4-PHOSPHATE DECARBOXYLASE-RELATED"/>
    <property type="match status" value="1"/>
</dbReference>
<feature type="domain" description="Class II aldolase/adducin N-terminal" evidence="3">
    <location>
        <begin position="10"/>
        <end position="222"/>
    </location>
</feature>
<comment type="caution">
    <text evidence="4">The sequence shown here is derived from an EMBL/GenBank/DDBJ whole genome shotgun (WGS) entry which is preliminary data.</text>
</comment>
<dbReference type="GO" id="GO:0005829">
    <property type="term" value="C:cytosol"/>
    <property type="evidence" value="ECO:0007669"/>
    <property type="project" value="TreeGrafter"/>
</dbReference>
<keyword evidence="2" id="KW-0456">Lyase</keyword>
<dbReference type="GO" id="GO:0019323">
    <property type="term" value="P:pentose catabolic process"/>
    <property type="evidence" value="ECO:0007669"/>
    <property type="project" value="TreeGrafter"/>
</dbReference>
<dbReference type="AlphaFoldDB" id="A0A7W9SSY2"/>
<dbReference type="Gene3D" id="3.40.225.10">
    <property type="entry name" value="Class II aldolase/adducin N-terminal domain"/>
    <property type="match status" value="1"/>
</dbReference>
<dbReference type="SMART" id="SM01007">
    <property type="entry name" value="Aldolase_II"/>
    <property type="match status" value="1"/>
</dbReference>
<proteinExistence type="predicted"/>
<dbReference type="InterPro" id="IPR050197">
    <property type="entry name" value="Aldolase_class_II_sugar_metab"/>
</dbReference>
<keyword evidence="5" id="KW-1185">Reference proteome</keyword>
<dbReference type="InterPro" id="IPR001303">
    <property type="entry name" value="Aldolase_II/adducin_N"/>
</dbReference>
<evidence type="ECO:0000313" key="5">
    <source>
        <dbReference type="Proteomes" id="UP000520814"/>
    </source>
</evidence>
<dbReference type="Proteomes" id="UP000520814">
    <property type="component" value="Unassembled WGS sequence"/>
</dbReference>
<evidence type="ECO:0000256" key="2">
    <source>
        <dbReference type="ARBA" id="ARBA00023239"/>
    </source>
</evidence>
<keyword evidence="1" id="KW-0479">Metal-binding</keyword>
<evidence type="ECO:0000259" key="3">
    <source>
        <dbReference type="SMART" id="SM01007"/>
    </source>
</evidence>
<evidence type="ECO:0000313" key="4">
    <source>
        <dbReference type="EMBL" id="MBB6052280.1"/>
    </source>
</evidence>
<reference evidence="4 5" key="1">
    <citation type="submission" date="2020-08" db="EMBL/GenBank/DDBJ databases">
        <title>Genomic Encyclopedia of Type Strains, Phase IV (KMG-IV): sequencing the most valuable type-strain genomes for metagenomic binning, comparative biology and taxonomic classification.</title>
        <authorList>
            <person name="Goeker M."/>
        </authorList>
    </citation>
    <scope>NUCLEOTIDE SEQUENCE [LARGE SCALE GENOMIC DNA]</scope>
    <source>
        <strain evidence="4 5">DSM 23562</strain>
    </source>
</reference>
<protein>
    <submittedName>
        <fullName evidence="4">Rhamnose utilization protein RhaD (Predicted bifunctional aldolase and dehydrogenase)</fullName>
    </submittedName>
</protein>
<dbReference type="SUPFAM" id="SSF53639">
    <property type="entry name" value="AraD/HMP-PK domain-like"/>
    <property type="match status" value="1"/>
</dbReference>
<dbReference type="InterPro" id="IPR036409">
    <property type="entry name" value="Aldolase_II/adducin_N_sf"/>
</dbReference>
<sequence>MKNDTTTVLERLHALAHWLGSPQHDFSILAEGNVSAAIGDRTTFWLKASGCMMGTMRQDQFVLMDTARSLAILDHETLTDTEIKDLLRGARVNSDDPLHPSVEAALHAVCLTDGGANVVGHTHPTPWLSILSSERAEEAIAGRIFPDEIVVCGPAVCFVPYVDPGPPLAKACREAIAAYKAEWGAPPKVLLLRNHGLFALGKDADEVERITAMSVKVARALLGTYALGGPRFLTPENVARIHTRPDEHFRQKMLETR</sequence>
<gene>
    <name evidence="4" type="ORF">HNQ39_004101</name>
</gene>
<dbReference type="PANTHER" id="PTHR22789">
    <property type="entry name" value="FUCULOSE PHOSPHATE ALDOLASE"/>
    <property type="match status" value="1"/>
</dbReference>
<dbReference type="GO" id="GO:0046872">
    <property type="term" value="F:metal ion binding"/>
    <property type="evidence" value="ECO:0007669"/>
    <property type="project" value="UniProtKB-KW"/>
</dbReference>
<organism evidence="4 5">
    <name type="scientific">Armatimonas rosea</name>
    <dbReference type="NCBI Taxonomy" id="685828"/>
    <lineage>
        <taxon>Bacteria</taxon>
        <taxon>Bacillati</taxon>
        <taxon>Armatimonadota</taxon>
        <taxon>Armatimonadia</taxon>
        <taxon>Armatimonadales</taxon>
        <taxon>Armatimonadaceae</taxon>
        <taxon>Armatimonas</taxon>
    </lineage>
</organism>
<dbReference type="GO" id="GO:0016832">
    <property type="term" value="F:aldehyde-lyase activity"/>
    <property type="evidence" value="ECO:0007669"/>
    <property type="project" value="TreeGrafter"/>
</dbReference>
<accession>A0A7W9SSY2</accession>
<dbReference type="Pfam" id="PF00596">
    <property type="entry name" value="Aldolase_II"/>
    <property type="match status" value="1"/>
</dbReference>
<name>A0A7W9SSY2_ARMRO</name>
<dbReference type="EMBL" id="JACHGW010000004">
    <property type="protein sequence ID" value="MBB6052280.1"/>
    <property type="molecule type" value="Genomic_DNA"/>
</dbReference>
<evidence type="ECO:0000256" key="1">
    <source>
        <dbReference type="ARBA" id="ARBA00022723"/>
    </source>
</evidence>
<dbReference type="RefSeq" id="WP_184201033.1">
    <property type="nucleotide sequence ID" value="NZ_JACHGW010000004.1"/>
</dbReference>